<dbReference type="InterPro" id="IPR018356">
    <property type="entry name" value="Tscrpt_reg_HTH_DeoR_CS"/>
</dbReference>
<dbReference type="Pfam" id="PF00455">
    <property type="entry name" value="DeoRC"/>
    <property type="match status" value="1"/>
</dbReference>
<dbReference type="PANTHER" id="PTHR30363">
    <property type="entry name" value="HTH-TYPE TRANSCRIPTIONAL REGULATOR SRLR-RELATED"/>
    <property type="match status" value="1"/>
</dbReference>
<evidence type="ECO:0000256" key="3">
    <source>
        <dbReference type="ARBA" id="ARBA00023163"/>
    </source>
</evidence>
<dbReference type="SUPFAM" id="SSF100950">
    <property type="entry name" value="NagB/RpiA/CoA transferase-like"/>
    <property type="match status" value="1"/>
</dbReference>
<dbReference type="Gene3D" id="1.10.10.10">
    <property type="entry name" value="Winged helix-like DNA-binding domain superfamily/Winged helix DNA-binding domain"/>
    <property type="match status" value="1"/>
</dbReference>
<evidence type="ECO:0000313" key="6">
    <source>
        <dbReference type="Proteomes" id="UP001434337"/>
    </source>
</evidence>
<dbReference type="SUPFAM" id="SSF46785">
    <property type="entry name" value="Winged helix' DNA-binding domain"/>
    <property type="match status" value="1"/>
</dbReference>
<proteinExistence type="predicted"/>
<name>A0ABZ3CAN3_9ACTN</name>
<dbReference type="Proteomes" id="UP001434337">
    <property type="component" value="Chromosome"/>
</dbReference>
<dbReference type="InterPro" id="IPR037171">
    <property type="entry name" value="NagB/RpiA_transferase-like"/>
</dbReference>
<dbReference type="PANTHER" id="PTHR30363:SF44">
    <property type="entry name" value="AGA OPERON TRANSCRIPTIONAL REPRESSOR-RELATED"/>
    <property type="match status" value="1"/>
</dbReference>
<dbReference type="InterPro" id="IPR036388">
    <property type="entry name" value="WH-like_DNA-bd_sf"/>
</dbReference>
<dbReference type="Pfam" id="PF08220">
    <property type="entry name" value="HTH_DeoR"/>
    <property type="match status" value="1"/>
</dbReference>
<dbReference type="InterPro" id="IPR036390">
    <property type="entry name" value="WH_DNA-bd_sf"/>
</dbReference>
<keyword evidence="6" id="KW-1185">Reference proteome</keyword>
<dbReference type="SMART" id="SM01134">
    <property type="entry name" value="DeoRC"/>
    <property type="match status" value="1"/>
</dbReference>
<dbReference type="RefSeq" id="WP_342372735.1">
    <property type="nucleotide sequence ID" value="NZ_CP115965.1"/>
</dbReference>
<reference evidence="5 6" key="1">
    <citation type="journal article" date="2023" name="Environ Microbiome">
        <title>A coral-associated actinobacterium mitigates coral bleaching under heat stress.</title>
        <authorList>
            <person name="Li J."/>
            <person name="Zou Y."/>
            <person name="Li Q."/>
            <person name="Zhang J."/>
            <person name="Bourne D.G."/>
            <person name="Lyu Y."/>
            <person name="Liu C."/>
            <person name="Zhang S."/>
        </authorList>
    </citation>
    <scope>NUCLEOTIDE SEQUENCE [LARGE SCALE GENOMIC DNA]</scope>
    <source>
        <strain evidence="5 6">SCSIO 13291</strain>
    </source>
</reference>
<keyword evidence="1" id="KW-0805">Transcription regulation</keyword>
<dbReference type="InterPro" id="IPR014036">
    <property type="entry name" value="DeoR-like_C"/>
</dbReference>
<dbReference type="PRINTS" id="PR00037">
    <property type="entry name" value="HTHLACR"/>
</dbReference>
<evidence type="ECO:0000256" key="1">
    <source>
        <dbReference type="ARBA" id="ARBA00023015"/>
    </source>
</evidence>
<dbReference type="InterPro" id="IPR050313">
    <property type="entry name" value="Carb_Metab_HTH_regulators"/>
</dbReference>
<feature type="domain" description="HTH deoR-type" evidence="4">
    <location>
        <begin position="8"/>
        <end position="63"/>
    </location>
</feature>
<dbReference type="EMBL" id="CP115965">
    <property type="protein sequence ID" value="WZW98825.1"/>
    <property type="molecule type" value="Genomic_DNA"/>
</dbReference>
<dbReference type="SMART" id="SM00420">
    <property type="entry name" value="HTH_DEOR"/>
    <property type="match status" value="1"/>
</dbReference>
<sequence>MSVGSLGAQVRRGRIRDLLASGGSLDLSWAADELGVSEMTIRRDLLELERQGLARRVRGGAVAVAPELFERRAAQHHTAKLRIAMKLRTLLPAQGVVAMDSSSTVHRFALEIAAPEITVLTPGIETFQALRGRVGRALLTGGEWEEATGSFIGPLAVRAVDALHADVTFLSASGLDPERGALESTLENAEVKRALRRSSATVVLAADASKLGQPAAALALTLAEIDVLVTDLDPADPVLDPYRAHLDLL</sequence>
<organism evidence="5 6">
    <name type="scientific">Propioniciclava soli</name>
    <dbReference type="NCBI Taxonomy" id="2775081"/>
    <lineage>
        <taxon>Bacteria</taxon>
        <taxon>Bacillati</taxon>
        <taxon>Actinomycetota</taxon>
        <taxon>Actinomycetes</taxon>
        <taxon>Propionibacteriales</taxon>
        <taxon>Propionibacteriaceae</taxon>
        <taxon>Propioniciclava</taxon>
    </lineage>
</organism>
<dbReference type="InterPro" id="IPR001034">
    <property type="entry name" value="DeoR_HTH"/>
</dbReference>
<keyword evidence="2 5" id="KW-0238">DNA-binding</keyword>
<accession>A0ABZ3CAN3</accession>
<gene>
    <name evidence="5" type="ORF">PCC79_01040</name>
</gene>
<dbReference type="PROSITE" id="PS51000">
    <property type="entry name" value="HTH_DEOR_2"/>
    <property type="match status" value="1"/>
</dbReference>
<dbReference type="PROSITE" id="PS00894">
    <property type="entry name" value="HTH_DEOR_1"/>
    <property type="match status" value="1"/>
</dbReference>
<evidence type="ECO:0000313" key="5">
    <source>
        <dbReference type="EMBL" id="WZW98825.1"/>
    </source>
</evidence>
<keyword evidence="3" id="KW-0804">Transcription</keyword>
<dbReference type="GO" id="GO:0003677">
    <property type="term" value="F:DNA binding"/>
    <property type="evidence" value="ECO:0007669"/>
    <property type="project" value="UniProtKB-KW"/>
</dbReference>
<protein>
    <submittedName>
        <fullName evidence="5">DeoR/GlpR family DNA-binding transcription regulator</fullName>
    </submittedName>
</protein>
<evidence type="ECO:0000259" key="4">
    <source>
        <dbReference type="PROSITE" id="PS51000"/>
    </source>
</evidence>
<evidence type="ECO:0000256" key="2">
    <source>
        <dbReference type="ARBA" id="ARBA00023125"/>
    </source>
</evidence>